<dbReference type="PROSITE" id="PS00018">
    <property type="entry name" value="EF_HAND_1"/>
    <property type="match status" value="1"/>
</dbReference>
<feature type="chain" id="PRO_5044601971" evidence="1">
    <location>
        <begin position="20"/>
        <end position="197"/>
    </location>
</feature>
<feature type="domain" description="Ice-binding protein C-terminal" evidence="2">
    <location>
        <begin position="164"/>
        <end position="189"/>
    </location>
</feature>
<dbReference type="Proteomes" id="UP000292307">
    <property type="component" value="Chromosome"/>
</dbReference>
<dbReference type="OrthoDB" id="8708394at2"/>
<dbReference type="RefSeq" id="WP_131147749.1">
    <property type="nucleotide sequence ID" value="NZ_BMWV01000008.1"/>
</dbReference>
<dbReference type="EMBL" id="BMWV01000008">
    <property type="protein sequence ID" value="GGY51718.1"/>
    <property type="molecule type" value="Genomic_DNA"/>
</dbReference>
<keyword evidence="1" id="KW-0732">Signal</keyword>
<evidence type="ECO:0000313" key="6">
    <source>
        <dbReference type="Proteomes" id="UP000628442"/>
    </source>
</evidence>
<dbReference type="InterPro" id="IPR018247">
    <property type="entry name" value="EF_Hand_1_Ca_BS"/>
</dbReference>
<reference evidence="3" key="1">
    <citation type="journal article" date="2014" name="Int. J. Syst. Evol. Microbiol.">
        <title>Complete genome sequence of Corynebacterium casei LMG S-19264T (=DSM 44701T), isolated from a smear-ripened cheese.</title>
        <authorList>
            <consortium name="US DOE Joint Genome Institute (JGI-PGF)"/>
            <person name="Walter F."/>
            <person name="Albersmeier A."/>
            <person name="Kalinowski J."/>
            <person name="Ruckert C."/>
        </authorList>
    </citation>
    <scope>NUCLEOTIDE SEQUENCE</scope>
    <source>
        <strain evidence="3">KCTC 12343</strain>
    </source>
</reference>
<dbReference type="Pfam" id="PF07589">
    <property type="entry name" value="PEP-CTERM"/>
    <property type="match status" value="1"/>
</dbReference>
<dbReference type="InterPro" id="IPR013424">
    <property type="entry name" value="Ice-binding_C"/>
</dbReference>
<evidence type="ECO:0000313" key="4">
    <source>
        <dbReference type="EMBL" id="QBI03654.1"/>
    </source>
</evidence>
<feature type="signal peptide" evidence="1">
    <location>
        <begin position="1"/>
        <end position="19"/>
    </location>
</feature>
<reference evidence="3" key="3">
    <citation type="submission" date="2022-12" db="EMBL/GenBank/DDBJ databases">
        <authorList>
            <person name="Sun Q."/>
            <person name="Kim S."/>
        </authorList>
    </citation>
    <scope>NUCLEOTIDE SEQUENCE</scope>
    <source>
        <strain evidence="3">KCTC 12343</strain>
    </source>
</reference>
<protein>
    <submittedName>
        <fullName evidence="4">PEP-CTERM sorting domain-containing protein</fullName>
    </submittedName>
</protein>
<evidence type="ECO:0000313" key="5">
    <source>
        <dbReference type="Proteomes" id="UP000292307"/>
    </source>
</evidence>
<evidence type="ECO:0000256" key="1">
    <source>
        <dbReference type="SAM" id="SignalP"/>
    </source>
</evidence>
<dbReference type="Proteomes" id="UP000628442">
    <property type="component" value="Unassembled WGS sequence"/>
</dbReference>
<dbReference type="AlphaFoldDB" id="A0A411X3Z7"/>
<accession>A0A411X3Z7</accession>
<evidence type="ECO:0000259" key="2">
    <source>
        <dbReference type="Pfam" id="PF07589"/>
    </source>
</evidence>
<evidence type="ECO:0000313" key="3">
    <source>
        <dbReference type="EMBL" id="GGY51718.1"/>
    </source>
</evidence>
<dbReference type="PROSITE" id="PS51257">
    <property type="entry name" value="PROKAR_LIPOPROTEIN"/>
    <property type="match status" value="1"/>
</dbReference>
<dbReference type="EMBL" id="CP036401">
    <property type="protein sequence ID" value="QBI03654.1"/>
    <property type="molecule type" value="Genomic_DNA"/>
</dbReference>
<sequence length="197" mass="21552">MFKTIALATLMAASCSAHAVTTWNFSYTGFLHESTSFFDDARVLQGSFSGDDANGDGYVGKDEITSFSLNGTEFLGCAGDSNEFYKCGTDTFEYQIGGALAFSAGQRGEDPYGGMYNGHYYTTGDREFEYLFTPFESYRNDYLWTEQTQFAIDKVAVGGSPVIAVPEPGTWAMLATGLLLVTGVARRRRQAEQPIRG</sequence>
<proteinExistence type="predicted"/>
<dbReference type="NCBIfam" id="TIGR02595">
    <property type="entry name" value="PEP_CTERM"/>
    <property type="match status" value="1"/>
</dbReference>
<gene>
    <name evidence="4" type="ORF">EYF70_24585</name>
    <name evidence="3" type="ORF">GCM10007387_37710</name>
</gene>
<organism evidence="3 6">
    <name type="scientific">Pseudoduganella albidiflava</name>
    <dbReference type="NCBI Taxonomy" id="321983"/>
    <lineage>
        <taxon>Bacteria</taxon>
        <taxon>Pseudomonadati</taxon>
        <taxon>Pseudomonadota</taxon>
        <taxon>Betaproteobacteria</taxon>
        <taxon>Burkholderiales</taxon>
        <taxon>Oxalobacteraceae</taxon>
        <taxon>Telluria group</taxon>
        <taxon>Pseudoduganella</taxon>
    </lineage>
</organism>
<reference evidence="4 5" key="2">
    <citation type="submission" date="2019-02" db="EMBL/GenBank/DDBJ databases">
        <title>Draft Genome Sequences of Six Type Strains of the Genus Massilia.</title>
        <authorList>
            <person name="Miess H."/>
            <person name="Frediansyhah A."/>
            <person name="Gross H."/>
        </authorList>
    </citation>
    <scope>NUCLEOTIDE SEQUENCE [LARGE SCALE GENOMIC DNA]</scope>
    <source>
        <strain evidence="4 5">DSM 17472</strain>
    </source>
</reference>
<name>A0A411X3Z7_9BURK</name>
<keyword evidence="5" id="KW-1185">Reference proteome</keyword>